<evidence type="ECO:0000313" key="3">
    <source>
        <dbReference type="EMBL" id="SKB25882.1"/>
    </source>
</evidence>
<evidence type="ECO:0000313" key="4">
    <source>
        <dbReference type="Proteomes" id="UP000190339"/>
    </source>
</evidence>
<dbReference type="PANTHER" id="PTHR31084">
    <property type="entry name" value="ALPHA-L-FUCOSIDASE 2"/>
    <property type="match status" value="1"/>
</dbReference>
<gene>
    <name evidence="3" type="ORF">SAMN05660866_00269</name>
</gene>
<keyword evidence="4" id="KW-1185">Reference proteome</keyword>
<dbReference type="RefSeq" id="WP_234999636.1">
    <property type="nucleotide sequence ID" value="NZ_FUYL01000001.1"/>
</dbReference>
<proteinExistence type="predicted"/>
<dbReference type="InterPro" id="IPR054363">
    <property type="entry name" value="GH95_cat"/>
</dbReference>
<dbReference type="InterPro" id="IPR049053">
    <property type="entry name" value="AFCA-like_C"/>
</dbReference>
<dbReference type="SUPFAM" id="SSF48208">
    <property type="entry name" value="Six-hairpin glycosidases"/>
    <property type="match status" value="1"/>
</dbReference>
<dbReference type="Pfam" id="PF22124">
    <property type="entry name" value="Glyco_hydro_95_cat"/>
    <property type="match status" value="1"/>
</dbReference>
<dbReference type="GO" id="GO:0005975">
    <property type="term" value="P:carbohydrate metabolic process"/>
    <property type="evidence" value="ECO:0007669"/>
    <property type="project" value="InterPro"/>
</dbReference>
<protein>
    <submittedName>
        <fullName evidence="3">Alpha-L-fucosidase 2</fullName>
    </submittedName>
</protein>
<dbReference type="GO" id="GO:0004560">
    <property type="term" value="F:alpha-L-fucosidase activity"/>
    <property type="evidence" value="ECO:0007669"/>
    <property type="project" value="TreeGrafter"/>
</dbReference>
<dbReference type="Pfam" id="PF21307">
    <property type="entry name" value="Glyco_hydro_95_C"/>
    <property type="match status" value="1"/>
</dbReference>
<dbReference type="PANTHER" id="PTHR31084:SF0">
    <property type="entry name" value="ALPHA-L-FUCOSIDASE 2"/>
    <property type="match status" value="1"/>
</dbReference>
<feature type="domain" description="Glycosyl hydrolase family 95 catalytic" evidence="2">
    <location>
        <begin position="1"/>
        <end position="351"/>
    </location>
</feature>
<dbReference type="EMBL" id="FUYL01000001">
    <property type="protein sequence ID" value="SKB25882.1"/>
    <property type="molecule type" value="Genomic_DNA"/>
</dbReference>
<evidence type="ECO:0000259" key="1">
    <source>
        <dbReference type="Pfam" id="PF21307"/>
    </source>
</evidence>
<organism evidence="3 4">
    <name type="scientific">Maribacter arcticus</name>
    <dbReference type="NCBI Taxonomy" id="561365"/>
    <lineage>
        <taxon>Bacteria</taxon>
        <taxon>Pseudomonadati</taxon>
        <taxon>Bacteroidota</taxon>
        <taxon>Flavobacteriia</taxon>
        <taxon>Flavobacteriales</taxon>
        <taxon>Flavobacteriaceae</taxon>
        <taxon>Maribacter</taxon>
    </lineage>
</organism>
<name>A0A1T4ZSZ5_9FLAO</name>
<dbReference type="InterPro" id="IPR012341">
    <property type="entry name" value="6hp_glycosidase-like_sf"/>
</dbReference>
<dbReference type="Gene3D" id="1.50.10.10">
    <property type="match status" value="1"/>
</dbReference>
<reference evidence="4" key="1">
    <citation type="submission" date="2017-02" db="EMBL/GenBank/DDBJ databases">
        <authorList>
            <person name="Varghese N."/>
            <person name="Submissions S."/>
        </authorList>
    </citation>
    <scope>NUCLEOTIDE SEQUENCE [LARGE SCALE GENOMIC DNA]</scope>
    <source>
        <strain evidence="4">DSM 23546</strain>
    </source>
</reference>
<feature type="domain" description="Alpha fucosidase A-like C-terminal" evidence="1">
    <location>
        <begin position="353"/>
        <end position="418"/>
    </location>
</feature>
<dbReference type="InterPro" id="IPR008928">
    <property type="entry name" value="6-hairpin_glycosidase_sf"/>
</dbReference>
<dbReference type="Proteomes" id="UP000190339">
    <property type="component" value="Unassembled WGS sequence"/>
</dbReference>
<accession>A0A1T4ZSZ5</accession>
<evidence type="ECO:0000259" key="2">
    <source>
        <dbReference type="Pfam" id="PF22124"/>
    </source>
</evidence>
<sequence>MPANLQGIWNQYVRPPWSSNYTININTEENYWLAESDNLSEMHTPLLSFLGNLAETGKVTAKTFYGINGWTASHNSDIWAMTNPVGGFGKGDPVWVNWNMAGAWLSTHLWEHYAYTLDEDFLKNEGYPLMKGAAQFCLEWIVEDKDGYLITSPSTSPENLYVTPEGYVGATLYVATSDLAIMKELFDQTINASEVLGIDTDFRTQLVNARERLYPYKIGKDGSLQEWYCNWEDTDPKHRHQSHLIGIHPGHHITPDKTPDLAAAIAKALEIKGDDTTGWSKGWRINLLTRLWNGNRAYKMYRELLKPVKPNDGLNFKYDGGGGTYPNLLDAHPPFQIDGNFGGAAAILQMLVQSTIGELRILPALPDDWDQGSVKGIRARGGLEISMDWKNHKPTNLTINSKTNTTINLKLGDKQKVVSLKQGDNSIIFW</sequence>
<dbReference type="STRING" id="561365.SAMN05660866_00269"/>
<dbReference type="AlphaFoldDB" id="A0A1T4ZSZ5"/>